<dbReference type="EMBL" id="JAMYJR010000010">
    <property type="protein sequence ID" value="MCO8271203.1"/>
    <property type="molecule type" value="Genomic_DNA"/>
</dbReference>
<dbReference type="InterPro" id="IPR029082">
    <property type="entry name" value="Imm35"/>
</dbReference>
<gene>
    <name evidence="2" type="ORF">M1L60_11425</name>
</gene>
<evidence type="ECO:0000313" key="2">
    <source>
        <dbReference type="EMBL" id="MCO8271203.1"/>
    </source>
</evidence>
<dbReference type="RefSeq" id="WP_253237331.1">
    <property type="nucleotide sequence ID" value="NZ_JAMYJR010000010.1"/>
</dbReference>
<feature type="domain" description="Immunity protein 35" evidence="1">
    <location>
        <begin position="7"/>
        <end position="92"/>
    </location>
</feature>
<dbReference type="Pfam" id="PF15567">
    <property type="entry name" value="Imm35"/>
    <property type="match status" value="1"/>
</dbReference>
<accession>A0ABT1DK30</accession>
<name>A0ABT1DK30_9ACTN</name>
<sequence length="130" mass="14665">MVTRQFAVARVEEVLAEERRRQSHLPELGVSLVEEHEFGWIVHWQSAAYLGTGDFRQSLVGGGPYLVDGEDGSVHRIPAHAFRPGRWEEQYRQRIRGVVPPDPLAAAVRLTALGPGRTSAIRRLRKQYPS</sequence>
<proteinExistence type="predicted"/>
<reference evidence="2 3" key="1">
    <citation type="submission" date="2022-06" db="EMBL/GenBank/DDBJ databases">
        <title>New Species of the Genus Actinoplanes, ActinopZanes ferrugineus.</title>
        <authorList>
            <person name="Ding P."/>
        </authorList>
    </citation>
    <scope>NUCLEOTIDE SEQUENCE [LARGE SCALE GENOMIC DNA]</scope>
    <source>
        <strain evidence="2 3">TRM88003</strain>
    </source>
</reference>
<protein>
    <submittedName>
        <fullName evidence="2">YrhB family protein</fullName>
    </submittedName>
</protein>
<organism evidence="2 3">
    <name type="scientific">Paractinoplanes aksuensis</name>
    <dbReference type="NCBI Taxonomy" id="2939490"/>
    <lineage>
        <taxon>Bacteria</taxon>
        <taxon>Bacillati</taxon>
        <taxon>Actinomycetota</taxon>
        <taxon>Actinomycetes</taxon>
        <taxon>Micromonosporales</taxon>
        <taxon>Micromonosporaceae</taxon>
        <taxon>Paractinoplanes</taxon>
    </lineage>
</organism>
<dbReference type="Proteomes" id="UP001523369">
    <property type="component" value="Unassembled WGS sequence"/>
</dbReference>
<evidence type="ECO:0000313" key="3">
    <source>
        <dbReference type="Proteomes" id="UP001523369"/>
    </source>
</evidence>
<comment type="caution">
    <text evidence="2">The sequence shown here is derived from an EMBL/GenBank/DDBJ whole genome shotgun (WGS) entry which is preliminary data.</text>
</comment>
<evidence type="ECO:0000259" key="1">
    <source>
        <dbReference type="Pfam" id="PF15567"/>
    </source>
</evidence>
<keyword evidence="3" id="KW-1185">Reference proteome</keyword>